<dbReference type="Pfam" id="PF00015">
    <property type="entry name" value="MCPsignal"/>
    <property type="match status" value="1"/>
</dbReference>
<dbReference type="AlphaFoldDB" id="A0A1K1WUL6"/>
<reference evidence="7 8" key="1">
    <citation type="submission" date="2016-11" db="EMBL/GenBank/DDBJ databases">
        <authorList>
            <person name="Jaros S."/>
            <person name="Januszkiewicz K."/>
            <person name="Wedrychowicz H."/>
        </authorList>
    </citation>
    <scope>NUCLEOTIDE SEQUENCE [LARGE SCALE GENOMIC DNA]</scope>
    <source>
        <strain evidence="7 8">DSM 21637</strain>
    </source>
</reference>
<evidence type="ECO:0000259" key="6">
    <source>
        <dbReference type="PROSITE" id="PS50111"/>
    </source>
</evidence>
<evidence type="ECO:0000256" key="5">
    <source>
        <dbReference type="SAM" id="Phobius"/>
    </source>
</evidence>
<dbReference type="SMART" id="SM00283">
    <property type="entry name" value="MA"/>
    <property type="match status" value="1"/>
</dbReference>
<keyword evidence="8" id="KW-1185">Reference proteome</keyword>
<protein>
    <submittedName>
        <fullName evidence="7">Methyl-accepting chemotaxis protein (MCP) signalling domain-containing protein</fullName>
    </submittedName>
</protein>
<evidence type="ECO:0000256" key="2">
    <source>
        <dbReference type="ARBA" id="ARBA00023224"/>
    </source>
</evidence>
<proteinExistence type="predicted"/>
<dbReference type="PANTHER" id="PTHR32089:SF112">
    <property type="entry name" value="LYSOZYME-LIKE PROTEIN-RELATED"/>
    <property type="match status" value="1"/>
</dbReference>
<name>A0A1K1WUL6_9GAMM</name>
<dbReference type="EMBL" id="FPJW01000004">
    <property type="protein sequence ID" value="SFX40660.1"/>
    <property type="molecule type" value="Genomic_DNA"/>
</dbReference>
<evidence type="ECO:0000313" key="7">
    <source>
        <dbReference type="EMBL" id="SFX40660.1"/>
    </source>
</evidence>
<feature type="transmembrane region" description="Helical" evidence="5">
    <location>
        <begin position="21"/>
        <end position="39"/>
    </location>
</feature>
<dbReference type="SUPFAM" id="SSF58104">
    <property type="entry name" value="Methyl-accepting chemotaxis protein (MCP) signaling domain"/>
    <property type="match status" value="1"/>
</dbReference>
<dbReference type="PROSITE" id="PS50111">
    <property type="entry name" value="CHEMOTAXIS_TRANSDUC_2"/>
    <property type="match status" value="1"/>
</dbReference>
<sequence>MYRAMLKSHTSKGSPFLSGKFLITCVIFNLLVIVTALVALLTHHWLWVVLPPVMALVFTLYAWRYSRKPLITLSLIDDALRRARIGEMHHRITHTQGLGEVGRVSWDLNDFLDLIESYFKEVNSAFAAVGRGDFSRKALSKGMPGEFARSLGSINQSIDAMQANKAFTEQNRLSSQLHELNTDNLKDNLQLTQKDLKNISHTMNGIAHAAEQNAENATQSQKSAEAMAGLLQKISASVTLVGETVAALNRQSQAVSGTLQAITDISDQTSLLALNASIEAARAGEQGRGFAVVADEVKQLSHKTKEAAQSINTTLLGFSRQVGQSLDGAQESQQLAEQIQQEIKGFQQRFAEVAEDAHQTLKQVELVKDISFASLLKVDHVISKQQAYDGLNSTGDECSQTASEQLELWLEKNATTELGRMPVFQQLQQSYHNLQDQLQQALSLYQQSSVASREQIVALMQQAEASSGQLLGSIDQIVEARQR</sequence>
<evidence type="ECO:0000313" key="8">
    <source>
        <dbReference type="Proteomes" id="UP000182350"/>
    </source>
</evidence>
<feature type="domain" description="Methyl-accepting transducer" evidence="6">
    <location>
        <begin position="160"/>
        <end position="392"/>
    </location>
</feature>
<dbReference type="Gene3D" id="1.10.287.950">
    <property type="entry name" value="Methyl-accepting chemotaxis protein"/>
    <property type="match status" value="1"/>
</dbReference>
<dbReference type="PANTHER" id="PTHR32089">
    <property type="entry name" value="METHYL-ACCEPTING CHEMOTAXIS PROTEIN MCPB"/>
    <property type="match status" value="1"/>
</dbReference>
<keyword evidence="2 3" id="KW-0807">Transducer</keyword>
<keyword evidence="4" id="KW-0175">Coiled coil</keyword>
<evidence type="ECO:0000256" key="4">
    <source>
        <dbReference type="SAM" id="Coils"/>
    </source>
</evidence>
<dbReference type="GO" id="GO:0006935">
    <property type="term" value="P:chemotaxis"/>
    <property type="evidence" value="ECO:0007669"/>
    <property type="project" value="UniProtKB-ARBA"/>
</dbReference>
<gene>
    <name evidence="7" type="ORF">SAMN02745752_01564</name>
</gene>
<dbReference type="GO" id="GO:0007165">
    <property type="term" value="P:signal transduction"/>
    <property type="evidence" value="ECO:0007669"/>
    <property type="project" value="UniProtKB-KW"/>
</dbReference>
<dbReference type="OrthoDB" id="9808588at2"/>
<keyword evidence="5" id="KW-0812">Transmembrane</keyword>
<feature type="transmembrane region" description="Helical" evidence="5">
    <location>
        <begin position="45"/>
        <end position="63"/>
    </location>
</feature>
<keyword evidence="5" id="KW-1133">Transmembrane helix</keyword>
<organism evidence="7 8">
    <name type="scientific">Marinospirillum alkaliphilum DSM 21637</name>
    <dbReference type="NCBI Taxonomy" id="1122209"/>
    <lineage>
        <taxon>Bacteria</taxon>
        <taxon>Pseudomonadati</taxon>
        <taxon>Pseudomonadota</taxon>
        <taxon>Gammaproteobacteria</taxon>
        <taxon>Oceanospirillales</taxon>
        <taxon>Oceanospirillaceae</taxon>
        <taxon>Marinospirillum</taxon>
    </lineage>
</organism>
<dbReference type="InterPro" id="IPR004089">
    <property type="entry name" value="MCPsignal_dom"/>
</dbReference>
<dbReference type="STRING" id="1122209.SAMN02745752_01564"/>
<keyword evidence="5" id="KW-0472">Membrane</keyword>
<dbReference type="RefSeq" id="WP_072325795.1">
    <property type="nucleotide sequence ID" value="NZ_FPJW01000004.1"/>
</dbReference>
<accession>A0A1K1WUL6</accession>
<feature type="coiled-coil region" evidence="4">
    <location>
        <begin position="329"/>
        <end position="356"/>
    </location>
</feature>
<comment type="subcellular location">
    <subcellularLocation>
        <location evidence="1">Membrane</location>
    </subcellularLocation>
</comment>
<dbReference type="Proteomes" id="UP000182350">
    <property type="component" value="Unassembled WGS sequence"/>
</dbReference>
<evidence type="ECO:0000256" key="1">
    <source>
        <dbReference type="ARBA" id="ARBA00004370"/>
    </source>
</evidence>
<dbReference type="GO" id="GO:0016020">
    <property type="term" value="C:membrane"/>
    <property type="evidence" value="ECO:0007669"/>
    <property type="project" value="UniProtKB-SubCell"/>
</dbReference>
<evidence type="ECO:0000256" key="3">
    <source>
        <dbReference type="PROSITE-ProRule" id="PRU00284"/>
    </source>
</evidence>